<feature type="region of interest" description="Disordered" evidence="1">
    <location>
        <begin position="24"/>
        <end position="67"/>
    </location>
</feature>
<keyword evidence="2" id="KW-0808">Transferase</keyword>
<evidence type="ECO:0000313" key="3">
    <source>
        <dbReference type="Proteomes" id="UP000246464"/>
    </source>
</evidence>
<evidence type="ECO:0000313" key="2">
    <source>
        <dbReference type="EMBL" id="AWP17063.1"/>
    </source>
</evidence>
<keyword evidence="3" id="KW-1185">Reference proteome</keyword>
<name>A0A2U9CLH6_SCOMX</name>
<dbReference type="AlphaFoldDB" id="A0A2U9CLH6"/>
<dbReference type="Proteomes" id="UP000246464">
    <property type="component" value="Chromosome 18"/>
</dbReference>
<protein>
    <submittedName>
        <fullName evidence="2">Non-specific protein-tyrosine kinase</fullName>
    </submittedName>
</protein>
<feature type="compositionally biased region" description="Polar residues" evidence="1">
    <location>
        <begin position="43"/>
        <end position="67"/>
    </location>
</feature>
<dbReference type="GO" id="GO:0004713">
    <property type="term" value="F:protein tyrosine kinase activity"/>
    <property type="evidence" value="ECO:0007669"/>
    <property type="project" value="UniProtKB-KW"/>
</dbReference>
<evidence type="ECO:0000256" key="1">
    <source>
        <dbReference type="SAM" id="MobiDB-lite"/>
    </source>
</evidence>
<keyword evidence="2" id="KW-0418">Kinase</keyword>
<organism evidence="2 3">
    <name type="scientific">Scophthalmus maximus</name>
    <name type="common">Turbot</name>
    <name type="synonym">Psetta maxima</name>
    <dbReference type="NCBI Taxonomy" id="52904"/>
    <lineage>
        <taxon>Eukaryota</taxon>
        <taxon>Metazoa</taxon>
        <taxon>Chordata</taxon>
        <taxon>Craniata</taxon>
        <taxon>Vertebrata</taxon>
        <taxon>Euteleostomi</taxon>
        <taxon>Actinopterygii</taxon>
        <taxon>Neopterygii</taxon>
        <taxon>Teleostei</taxon>
        <taxon>Neoteleostei</taxon>
        <taxon>Acanthomorphata</taxon>
        <taxon>Carangaria</taxon>
        <taxon>Pleuronectiformes</taxon>
        <taxon>Pleuronectoidei</taxon>
        <taxon>Scophthalmidae</taxon>
        <taxon>Scophthalmus</taxon>
    </lineage>
</organism>
<proteinExistence type="predicted"/>
<keyword evidence="2" id="KW-0829">Tyrosine-protein kinase</keyword>
<dbReference type="EMBL" id="CP026260">
    <property type="protein sequence ID" value="AWP17063.1"/>
    <property type="molecule type" value="Genomic_DNA"/>
</dbReference>
<gene>
    <name evidence="2" type="ORF">SMAX5B_004613</name>
</gene>
<reference evidence="2 3" key="1">
    <citation type="submission" date="2017-12" db="EMBL/GenBank/DDBJ databases">
        <title>Integrating genomic resources of turbot (Scophthalmus maximus) in depth evaluation of genetic and physical mapping variation across individuals.</title>
        <authorList>
            <person name="Martinez P."/>
        </authorList>
    </citation>
    <scope>NUCLEOTIDE SEQUENCE [LARGE SCALE GENOMIC DNA]</scope>
</reference>
<sequence>MGCIKSKEDKGPCLKYQPENSLVADHNTAATTPHIGHYGPDPTQLQQNQPPSSTSGSGAANFNHSLTPFGGSSSAITPFGGMSSSFSGPVSNSFSGAVSSNHL</sequence>
<accession>A0A2U9CLH6</accession>